<protein>
    <submittedName>
        <fullName evidence="2">Secreted RxLR effector protein 161-like</fullName>
    </submittedName>
</protein>
<accession>A0AC58TCW1</accession>
<evidence type="ECO:0000313" key="1">
    <source>
        <dbReference type="Proteomes" id="UP000790787"/>
    </source>
</evidence>
<dbReference type="Proteomes" id="UP000790787">
    <property type="component" value="Chromosome 19"/>
</dbReference>
<evidence type="ECO:0000313" key="2">
    <source>
        <dbReference type="RefSeq" id="XP_075095055.1"/>
    </source>
</evidence>
<organism evidence="1 2">
    <name type="scientific">Nicotiana tabacum</name>
    <name type="common">Common tobacco</name>
    <dbReference type="NCBI Taxonomy" id="4097"/>
    <lineage>
        <taxon>Eukaryota</taxon>
        <taxon>Viridiplantae</taxon>
        <taxon>Streptophyta</taxon>
        <taxon>Embryophyta</taxon>
        <taxon>Tracheophyta</taxon>
        <taxon>Spermatophyta</taxon>
        <taxon>Magnoliopsida</taxon>
        <taxon>eudicotyledons</taxon>
        <taxon>Gunneridae</taxon>
        <taxon>Pentapetalae</taxon>
        <taxon>asterids</taxon>
        <taxon>lamiids</taxon>
        <taxon>Solanales</taxon>
        <taxon>Solanaceae</taxon>
        <taxon>Nicotianoideae</taxon>
        <taxon>Nicotianeae</taxon>
        <taxon>Nicotiana</taxon>
    </lineage>
</organism>
<gene>
    <name evidence="2" type="primary">LOC142173375</name>
</gene>
<name>A0AC58TCW1_TOBAC</name>
<dbReference type="RefSeq" id="XP_075095055.1">
    <property type="nucleotide sequence ID" value="XM_075238954.1"/>
</dbReference>
<keyword evidence="1" id="KW-1185">Reference proteome</keyword>
<reference evidence="1" key="1">
    <citation type="journal article" date="2014" name="Nat. Commun.">
        <title>The tobacco genome sequence and its comparison with those of tomato and potato.</title>
        <authorList>
            <person name="Sierro N."/>
            <person name="Battey J.N."/>
            <person name="Ouadi S."/>
            <person name="Bakaher N."/>
            <person name="Bovet L."/>
            <person name="Willig A."/>
            <person name="Goepfert S."/>
            <person name="Peitsch M.C."/>
            <person name="Ivanov N.V."/>
        </authorList>
    </citation>
    <scope>NUCLEOTIDE SEQUENCE [LARGE SCALE GENOMIC DNA]</scope>
</reference>
<sequence length="144" mass="16287">MIGSLMYLTASRPGIIFSVGLCGRFQANPKESHVKLVGGTLRYLKEIPDLCLWYPRGYTFDLVGYANADYVGFHVDRKSTFGAAHFLGSYLVSRGTNKYNLVALSKAEVDWTDDEEDEDTNKEVEVEGEKEHHSEEKKSENEEE</sequence>
<proteinExistence type="predicted"/>
<reference evidence="2" key="2">
    <citation type="submission" date="2025-08" db="UniProtKB">
        <authorList>
            <consortium name="RefSeq"/>
        </authorList>
    </citation>
    <scope>IDENTIFICATION</scope>
    <source>
        <tissue evidence="2">Leaf</tissue>
    </source>
</reference>